<protein>
    <submittedName>
        <fullName evidence="1">Alpha/beta hydrolase</fullName>
    </submittedName>
</protein>
<evidence type="ECO:0000313" key="2">
    <source>
        <dbReference type="Proteomes" id="UP000222768"/>
    </source>
</evidence>
<sequence length="279" mass="30389">MRIYPHFLQGTVLINLSLLLAGCISVDPYISAQKIASDSGLTSEKFDTELFPVVTWHRITPPVHSLRVYIEGDGFAWKSRTTPSNNPTPRNPTGLKLAAADKQANVFYLARPCQFIGPPLPDNCRVNIWTQDRFSPVVIDAMSEALNQIVLRYPRVQLDLVGYSGGGNIAALLAERRSDVRSLRTVAGNLDVAYVNAIHHVTPMPTAENAIDRAPALRALPQIHYSGGADTTVPPAVARRFQQAVGGKCVQTEVVSGMEHGSDWGAVWPELLAQGVPEC</sequence>
<name>A0A855EQ13_9ENTR</name>
<gene>
    <name evidence="1" type="ORF">CRX53_19065</name>
</gene>
<keyword evidence="1" id="KW-0378">Hydrolase</keyword>
<organism evidence="1 2">
    <name type="scientific">Leclercia adecarboxylata</name>
    <dbReference type="NCBI Taxonomy" id="83655"/>
    <lineage>
        <taxon>Bacteria</taxon>
        <taxon>Pseudomonadati</taxon>
        <taxon>Pseudomonadota</taxon>
        <taxon>Gammaproteobacteria</taxon>
        <taxon>Enterobacterales</taxon>
        <taxon>Enterobacteriaceae</taxon>
        <taxon>Leclercia</taxon>
    </lineage>
</organism>
<dbReference type="EMBL" id="PDLK01000002">
    <property type="protein sequence ID" value="PHH05885.1"/>
    <property type="molecule type" value="Genomic_DNA"/>
</dbReference>
<dbReference type="PROSITE" id="PS51257">
    <property type="entry name" value="PROKAR_LIPOPROTEIN"/>
    <property type="match status" value="1"/>
</dbReference>
<dbReference type="GO" id="GO:0016787">
    <property type="term" value="F:hydrolase activity"/>
    <property type="evidence" value="ECO:0007669"/>
    <property type="project" value="UniProtKB-KW"/>
</dbReference>
<dbReference type="Gene3D" id="3.40.50.1820">
    <property type="entry name" value="alpha/beta hydrolase"/>
    <property type="match status" value="1"/>
</dbReference>
<proteinExistence type="predicted"/>
<reference evidence="2" key="1">
    <citation type="submission" date="2017-09" db="EMBL/GenBank/DDBJ databases">
        <title>FDA dAtabase for Regulatory Grade micrObial Sequences (FDA-ARGOS): Supporting development and validation of Infectious Disease Dx tests.</title>
        <authorList>
            <person name="Minogue T."/>
            <person name="Wolcott M."/>
            <person name="Wasieloski L."/>
            <person name="Aguilar W."/>
            <person name="Moore D."/>
            <person name="Tallon L."/>
            <person name="Sadzewicz L."/>
            <person name="Ott S."/>
            <person name="Zhao X."/>
            <person name="Nagaraj S."/>
            <person name="Vavikolanu K."/>
            <person name="Aluvathingal J."/>
            <person name="Nadendla S."/>
            <person name="Sichtig H."/>
        </authorList>
    </citation>
    <scope>NUCLEOTIDE SEQUENCE [LARGE SCALE GENOMIC DNA]</scope>
    <source>
        <strain evidence="2">FDAARGOS_404</strain>
    </source>
</reference>
<comment type="caution">
    <text evidence="1">The sequence shown here is derived from an EMBL/GenBank/DDBJ whole genome shotgun (WGS) entry which is preliminary data.</text>
</comment>
<dbReference type="SUPFAM" id="SSF53474">
    <property type="entry name" value="alpha/beta-Hydrolases"/>
    <property type="match status" value="1"/>
</dbReference>
<dbReference type="RefSeq" id="WP_032614088.1">
    <property type="nucleotide sequence ID" value="NZ_PDLK01000002.1"/>
</dbReference>
<evidence type="ECO:0000313" key="1">
    <source>
        <dbReference type="EMBL" id="PHH05885.1"/>
    </source>
</evidence>
<dbReference type="AlphaFoldDB" id="A0A855EQ13"/>
<dbReference type="InterPro" id="IPR029058">
    <property type="entry name" value="AB_hydrolase_fold"/>
</dbReference>
<accession>A0A855EQ13</accession>
<dbReference type="Proteomes" id="UP000222768">
    <property type="component" value="Unassembled WGS sequence"/>
</dbReference>